<dbReference type="RefSeq" id="WP_359885532.1">
    <property type="nucleotide sequence ID" value="NZ_JBEYHT010000102.1"/>
</dbReference>
<gene>
    <name evidence="1" type="ORF">SLA_6094</name>
</gene>
<proteinExistence type="predicted"/>
<reference evidence="1 2" key="1">
    <citation type="journal article" date="2016" name="Genome Announc.">
        <title>Complete Genome Sequence of Thiostrepton-Producing Streptomyces laurentii ATCC 31255.</title>
        <authorList>
            <person name="Doi K."/>
            <person name="Fujino Y."/>
            <person name="Nagayoshi Y."/>
            <person name="Ohshima T."/>
            <person name="Ogata S."/>
        </authorList>
    </citation>
    <scope>NUCLEOTIDE SEQUENCE [LARGE SCALE GENOMIC DNA]</scope>
    <source>
        <strain evidence="1 2">ATCC 31255</strain>
    </source>
</reference>
<protein>
    <recommendedName>
        <fullName evidence="3">Methyltransferase type 11</fullName>
    </recommendedName>
</protein>
<accession>A0A160P7Y4</accession>
<evidence type="ECO:0000313" key="1">
    <source>
        <dbReference type="EMBL" id="BAU86963.1"/>
    </source>
</evidence>
<name>A0A160P7Y4_STRLU</name>
<dbReference type="EMBL" id="AP017424">
    <property type="protein sequence ID" value="BAU86963.1"/>
    <property type="molecule type" value="Genomic_DNA"/>
</dbReference>
<organism evidence="1 2">
    <name type="scientific">Streptomyces laurentii</name>
    <dbReference type="NCBI Taxonomy" id="39478"/>
    <lineage>
        <taxon>Bacteria</taxon>
        <taxon>Bacillati</taxon>
        <taxon>Actinomycetota</taxon>
        <taxon>Actinomycetes</taxon>
        <taxon>Kitasatosporales</taxon>
        <taxon>Streptomycetaceae</taxon>
        <taxon>Streptomyces</taxon>
    </lineage>
</organism>
<dbReference type="KEGG" id="slau:SLA_6094"/>
<sequence>MNAATPGWSTICPTGPARPVTRGLRDFHERMTTRPQSKFARLTEAESAAGLRRLAADTRAEPADRPSPVVERYGVLVLTRP</sequence>
<dbReference type="AlphaFoldDB" id="A0A160P7Y4"/>
<evidence type="ECO:0000313" key="2">
    <source>
        <dbReference type="Proteomes" id="UP000217676"/>
    </source>
</evidence>
<evidence type="ECO:0008006" key="3">
    <source>
        <dbReference type="Google" id="ProtNLM"/>
    </source>
</evidence>
<dbReference type="Proteomes" id="UP000217676">
    <property type="component" value="Chromosome"/>
</dbReference>
<keyword evidence="2" id="KW-1185">Reference proteome</keyword>